<dbReference type="OrthoDB" id="3536566at2"/>
<dbReference type="HOGENOM" id="CLU_1634583_0_0_11"/>
<keyword evidence="3" id="KW-1185">Reference proteome</keyword>
<dbReference type="RefSeq" id="WP_011720730.1">
    <property type="nucleotide sequence ID" value="NC_008578.1"/>
</dbReference>
<sequence length="144" mass="15718">MSGTDKILLWFHVATAIFLLGPLTVATSTTPRYIRAGDVAVLRYLNRTTRLFGWGSLLVGVFGAALGRDELSKPWLTASFTLFIVALILLLVVVEPDQRRAINALDNGQSAEVYRGRIVALSASAALIWLIILVLMVWQPGGTH</sequence>
<dbReference type="Pfam" id="PF10027">
    <property type="entry name" value="DUF2269"/>
    <property type="match status" value="1"/>
</dbReference>
<organism evidence="2 3">
    <name type="scientific">Acidothermus cellulolyticus (strain ATCC 43068 / DSM 8971 / 11B)</name>
    <dbReference type="NCBI Taxonomy" id="351607"/>
    <lineage>
        <taxon>Bacteria</taxon>
        <taxon>Bacillati</taxon>
        <taxon>Actinomycetota</taxon>
        <taxon>Actinomycetes</taxon>
        <taxon>Acidothermales</taxon>
        <taxon>Acidothermaceae</taxon>
        <taxon>Acidothermus</taxon>
    </lineage>
</organism>
<evidence type="ECO:0008006" key="4">
    <source>
        <dbReference type="Google" id="ProtNLM"/>
    </source>
</evidence>
<feature type="transmembrane region" description="Helical" evidence="1">
    <location>
        <begin position="75"/>
        <end position="94"/>
    </location>
</feature>
<dbReference type="Proteomes" id="UP000008221">
    <property type="component" value="Chromosome"/>
</dbReference>
<proteinExistence type="predicted"/>
<dbReference type="InterPro" id="IPR018729">
    <property type="entry name" value="DUF2269_transmembrane"/>
</dbReference>
<keyword evidence="1" id="KW-1133">Transmembrane helix</keyword>
<gene>
    <name evidence="2" type="ordered locus">Acel_1895</name>
</gene>
<keyword evidence="1" id="KW-0472">Membrane</keyword>
<dbReference type="AlphaFoldDB" id="A0LW57"/>
<dbReference type="EMBL" id="CP000481">
    <property type="protein sequence ID" value="ABK53667.1"/>
    <property type="molecule type" value="Genomic_DNA"/>
</dbReference>
<dbReference type="KEGG" id="ace:Acel_1895"/>
<keyword evidence="1" id="KW-0812">Transmembrane</keyword>
<name>A0LW57_ACIC1</name>
<evidence type="ECO:0000256" key="1">
    <source>
        <dbReference type="SAM" id="Phobius"/>
    </source>
</evidence>
<dbReference type="STRING" id="351607.Acel_1895"/>
<reference evidence="2 3" key="1">
    <citation type="journal article" date="2009" name="Genome Res.">
        <title>Complete genome of the cellulolytic thermophile Acidothermus cellulolyticus 11B provides insights into its ecophysiological and evolutionary adaptations.</title>
        <authorList>
            <person name="Barabote R.D."/>
            <person name="Xie G."/>
            <person name="Leu D.H."/>
            <person name="Normand P."/>
            <person name="Necsulea A."/>
            <person name="Daubin V."/>
            <person name="Medigue C."/>
            <person name="Adney W.S."/>
            <person name="Xu X.C."/>
            <person name="Lapidus A."/>
            <person name="Parales R.E."/>
            <person name="Detter C."/>
            <person name="Pujic P."/>
            <person name="Bruce D."/>
            <person name="Lavire C."/>
            <person name="Challacombe J.F."/>
            <person name="Brettin T.S."/>
            <person name="Berry A.M."/>
        </authorList>
    </citation>
    <scope>NUCLEOTIDE SEQUENCE [LARGE SCALE GENOMIC DNA]</scope>
    <source>
        <strain evidence="3">ATCC 43068 / DSM 8971 / 11B</strain>
    </source>
</reference>
<feature type="transmembrane region" description="Helical" evidence="1">
    <location>
        <begin position="114"/>
        <end position="138"/>
    </location>
</feature>
<evidence type="ECO:0000313" key="3">
    <source>
        <dbReference type="Proteomes" id="UP000008221"/>
    </source>
</evidence>
<accession>A0LW57</accession>
<protein>
    <recommendedName>
        <fullName evidence="4">Integral membrane protein</fullName>
    </recommendedName>
</protein>
<dbReference type="eggNOG" id="ENOG5032UXA">
    <property type="taxonomic scope" value="Bacteria"/>
</dbReference>
<dbReference type="InParanoid" id="A0LW57"/>
<evidence type="ECO:0000313" key="2">
    <source>
        <dbReference type="EMBL" id="ABK53667.1"/>
    </source>
</evidence>